<dbReference type="Proteomes" id="UP001596031">
    <property type="component" value="Unassembled WGS sequence"/>
</dbReference>
<evidence type="ECO:0000259" key="2">
    <source>
        <dbReference type="Pfam" id="PF03795"/>
    </source>
</evidence>
<protein>
    <submittedName>
        <fullName evidence="3">YciI family protein</fullName>
    </submittedName>
</protein>
<feature type="domain" description="YCII-related" evidence="2">
    <location>
        <begin position="1"/>
        <end position="81"/>
    </location>
</feature>
<keyword evidence="4" id="KW-1185">Reference proteome</keyword>
<dbReference type="RefSeq" id="WP_379719856.1">
    <property type="nucleotide sequence ID" value="NZ_JBHSMS010000029.1"/>
</dbReference>
<comment type="caution">
    <text evidence="3">The sequence shown here is derived from an EMBL/GenBank/DDBJ whole genome shotgun (WGS) entry which is preliminary data.</text>
</comment>
<dbReference type="PANTHER" id="PTHR37828:SF1">
    <property type="entry name" value="YCII-RELATED DOMAIN-CONTAINING PROTEIN"/>
    <property type="match status" value="1"/>
</dbReference>
<sequence>MFIVSLSYTAPLDEVDAHLAAHRDFLAAHYAAGTFLMSGRKVPRDGGIIVADAPSRAALEAVLGEDPFARANLARYAITEFVPTMTAGALDAWRAA</sequence>
<name>A0ABW0PFD6_9BURK</name>
<reference evidence="4" key="1">
    <citation type="journal article" date="2019" name="Int. J. Syst. Evol. Microbiol.">
        <title>The Global Catalogue of Microorganisms (GCM) 10K type strain sequencing project: providing services to taxonomists for standard genome sequencing and annotation.</title>
        <authorList>
            <consortium name="The Broad Institute Genomics Platform"/>
            <consortium name="The Broad Institute Genome Sequencing Center for Infectious Disease"/>
            <person name="Wu L."/>
            <person name="Ma J."/>
        </authorList>
    </citation>
    <scope>NUCLEOTIDE SEQUENCE [LARGE SCALE GENOMIC DNA]</scope>
    <source>
        <strain evidence="4">CCUG 38813</strain>
    </source>
</reference>
<organism evidence="3 4">
    <name type="scientific">Massilia jejuensis</name>
    <dbReference type="NCBI Taxonomy" id="648894"/>
    <lineage>
        <taxon>Bacteria</taxon>
        <taxon>Pseudomonadati</taxon>
        <taxon>Pseudomonadota</taxon>
        <taxon>Betaproteobacteria</taxon>
        <taxon>Burkholderiales</taxon>
        <taxon>Oxalobacteraceae</taxon>
        <taxon>Telluria group</taxon>
        <taxon>Massilia</taxon>
    </lineage>
</organism>
<comment type="similarity">
    <text evidence="1">Belongs to the YciI family.</text>
</comment>
<dbReference type="EMBL" id="JBHSMS010000029">
    <property type="protein sequence ID" value="MFC5511366.1"/>
    <property type="molecule type" value="Genomic_DNA"/>
</dbReference>
<gene>
    <name evidence="3" type="ORF">ACFPOU_09545</name>
</gene>
<dbReference type="PANTHER" id="PTHR37828">
    <property type="entry name" value="GSR2449 PROTEIN"/>
    <property type="match status" value="1"/>
</dbReference>
<evidence type="ECO:0000256" key="1">
    <source>
        <dbReference type="ARBA" id="ARBA00007689"/>
    </source>
</evidence>
<accession>A0ABW0PFD6</accession>
<evidence type="ECO:0000313" key="3">
    <source>
        <dbReference type="EMBL" id="MFC5511366.1"/>
    </source>
</evidence>
<dbReference type="InterPro" id="IPR011008">
    <property type="entry name" value="Dimeric_a/b-barrel"/>
</dbReference>
<dbReference type="Gene3D" id="3.30.70.1060">
    <property type="entry name" value="Dimeric alpha+beta barrel"/>
    <property type="match status" value="1"/>
</dbReference>
<dbReference type="SUPFAM" id="SSF54909">
    <property type="entry name" value="Dimeric alpha+beta barrel"/>
    <property type="match status" value="1"/>
</dbReference>
<dbReference type="InterPro" id="IPR005545">
    <property type="entry name" value="YCII"/>
</dbReference>
<evidence type="ECO:0000313" key="4">
    <source>
        <dbReference type="Proteomes" id="UP001596031"/>
    </source>
</evidence>
<proteinExistence type="inferred from homology"/>
<dbReference type="Pfam" id="PF03795">
    <property type="entry name" value="YCII"/>
    <property type="match status" value="1"/>
</dbReference>